<sequence length="451" mass="46444">MGEPSASQKTGFFQRFAGMGRFGLVWCGQVVTLIGNSVLRFSLVIQAWTVDHQATQVVALSLCALLPQMLLSPTAGALVDRCRKRTALQLADLGGLVAVAAMAAVYFLGDLHLWQVYVTVALLGACAAFQFPALSSAVPLLVGKEQLQRANGLLATAKSVADVGGPALAGLLVVTGGLGAVLWIDLVSFAFALATVRLVRLPGDRPGEAGTRKRLGADSLEGLRYLFAQPSLRGLILVFFTVNLVMVFGFAVVQPMILARTGSDVSALAAVNAGIGAGGIAGGLLLAAWGGPENRVRGMMLGVVGMCVSAQIVMSVVHGVVAWTAAILAGALIMPIVNGSMQSIIQTKVPEERQGRVFGAVMFVSQISSPVAMAFSGPLADHVFEPQAAAGTGLPGLLRPLVGAGPGSGMATMLLLAGLLGAGAALWGLARRTVRHLDVLTPDLERQPAGG</sequence>
<feature type="transmembrane region" description="Helical" evidence="7">
    <location>
        <begin position="90"/>
        <end position="108"/>
    </location>
</feature>
<comment type="caution">
    <text evidence="8">The sequence shown here is derived from an EMBL/GenBank/DDBJ whole genome shotgun (WGS) entry which is preliminary data.</text>
</comment>
<dbReference type="Proteomes" id="UP001499843">
    <property type="component" value="Unassembled WGS sequence"/>
</dbReference>
<feature type="transmembrane region" description="Helical" evidence="7">
    <location>
        <begin position="234"/>
        <end position="253"/>
    </location>
</feature>
<dbReference type="InterPro" id="IPR011701">
    <property type="entry name" value="MFS"/>
</dbReference>
<keyword evidence="9" id="KW-1185">Reference proteome</keyword>
<organism evidence="8 9">
    <name type="scientific">Nonomuraea monospora</name>
    <dbReference type="NCBI Taxonomy" id="568818"/>
    <lineage>
        <taxon>Bacteria</taxon>
        <taxon>Bacillati</taxon>
        <taxon>Actinomycetota</taxon>
        <taxon>Actinomycetes</taxon>
        <taxon>Streptosporangiales</taxon>
        <taxon>Streptosporangiaceae</taxon>
        <taxon>Nonomuraea</taxon>
    </lineage>
</organism>
<feature type="transmembrane region" description="Helical" evidence="7">
    <location>
        <begin position="410"/>
        <end position="430"/>
    </location>
</feature>
<feature type="transmembrane region" description="Helical" evidence="7">
    <location>
        <begin position="265"/>
        <end position="289"/>
    </location>
</feature>
<evidence type="ECO:0000256" key="2">
    <source>
        <dbReference type="ARBA" id="ARBA00022448"/>
    </source>
</evidence>
<dbReference type="Gene3D" id="1.20.1250.20">
    <property type="entry name" value="MFS general substrate transporter like domains"/>
    <property type="match status" value="1"/>
</dbReference>
<dbReference type="PANTHER" id="PTHR23513">
    <property type="entry name" value="INTEGRAL MEMBRANE EFFLUX PROTEIN-RELATED"/>
    <property type="match status" value="1"/>
</dbReference>
<name>A0ABP5PFI0_9ACTN</name>
<feature type="transmembrane region" description="Helical" evidence="7">
    <location>
        <begin position="21"/>
        <end position="45"/>
    </location>
</feature>
<dbReference type="PANTHER" id="PTHR23513:SF9">
    <property type="entry name" value="ENTEROBACTIN EXPORTER ENTS"/>
    <property type="match status" value="1"/>
</dbReference>
<keyword evidence="3" id="KW-1003">Cell membrane</keyword>
<dbReference type="Pfam" id="PF07690">
    <property type="entry name" value="MFS_1"/>
    <property type="match status" value="1"/>
</dbReference>
<keyword evidence="5 7" id="KW-1133">Transmembrane helix</keyword>
<dbReference type="InterPro" id="IPR036259">
    <property type="entry name" value="MFS_trans_sf"/>
</dbReference>
<accession>A0ABP5PFI0</accession>
<dbReference type="CDD" id="cd06173">
    <property type="entry name" value="MFS_MefA_like"/>
    <property type="match status" value="1"/>
</dbReference>
<evidence type="ECO:0000256" key="4">
    <source>
        <dbReference type="ARBA" id="ARBA00022692"/>
    </source>
</evidence>
<dbReference type="EMBL" id="BAAAQX010000011">
    <property type="protein sequence ID" value="GAA2209298.1"/>
    <property type="molecule type" value="Genomic_DNA"/>
</dbReference>
<comment type="subcellular location">
    <subcellularLocation>
        <location evidence="1">Cell inner membrane</location>
        <topology evidence="1">Multi-pass membrane protein</topology>
    </subcellularLocation>
</comment>
<feature type="transmembrane region" description="Helical" evidence="7">
    <location>
        <begin position="296"/>
        <end position="314"/>
    </location>
</feature>
<evidence type="ECO:0000313" key="9">
    <source>
        <dbReference type="Proteomes" id="UP001499843"/>
    </source>
</evidence>
<evidence type="ECO:0000256" key="7">
    <source>
        <dbReference type="SAM" id="Phobius"/>
    </source>
</evidence>
<keyword evidence="2" id="KW-0813">Transport</keyword>
<feature type="transmembrane region" description="Helical" evidence="7">
    <location>
        <begin position="357"/>
        <end position="376"/>
    </location>
</feature>
<protein>
    <submittedName>
        <fullName evidence="8">MFS transporter</fullName>
    </submittedName>
</protein>
<keyword evidence="4 7" id="KW-0812">Transmembrane</keyword>
<feature type="transmembrane region" description="Helical" evidence="7">
    <location>
        <begin position="57"/>
        <end position="78"/>
    </location>
</feature>
<dbReference type="SUPFAM" id="SSF103473">
    <property type="entry name" value="MFS general substrate transporter"/>
    <property type="match status" value="1"/>
</dbReference>
<evidence type="ECO:0000313" key="8">
    <source>
        <dbReference type="EMBL" id="GAA2209298.1"/>
    </source>
</evidence>
<feature type="transmembrane region" description="Helical" evidence="7">
    <location>
        <begin position="114"/>
        <end position="141"/>
    </location>
</feature>
<evidence type="ECO:0000256" key="5">
    <source>
        <dbReference type="ARBA" id="ARBA00022989"/>
    </source>
</evidence>
<evidence type="ECO:0000256" key="3">
    <source>
        <dbReference type="ARBA" id="ARBA00022475"/>
    </source>
</evidence>
<proteinExistence type="predicted"/>
<gene>
    <name evidence="8" type="ORF">GCM10009850_047560</name>
</gene>
<evidence type="ECO:0000256" key="1">
    <source>
        <dbReference type="ARBA" id="ARBA00004429"/>
    </source>
</evidence>
<evidence type="ECO:0000256" key="6">
    <source>
        <dbReference type="ARBA" id="ARBA00023136"/>
    </source>
</evidence>
<reference evidence="9" key="1">
    <citation type="journal article" date="2019" name="Int. J. Syst. Evol. Microbiol.">
        <title>The Global Catalogue of Microorganisms (GCM) 10K type strain sequencing project: providing services to taxonomists for standard genome sequencing and annotation.</title>
        <authorList>
            <consortium name="The Broad Institute Genomics Platform"/>
            <consortium name="The Broad Institute Genome Sequencing Center for Infectious Disease"/>
            <person name="Wu L."/>
            <person name="Ma J."/>
        </authorList>
    </citation>
    <scope>NUCLEOTIDE SEQUENCE [LARGE SCALE GENOMIC DNA]</scope>
    <source>
        <strain evidence="9">JCM 16114</strain>
    </source>
</reference>
<feature type="transmembrane region" description="Helical" evidence="7">
    <location>
        <begin position="320"/>
        <end position="337"/>
    </location>
</feature>
<keyword evidence="6 7" id="KW-0472">Membrane</keyword>